<dbReference type="KEGG" id="amob:HG15A2_39260"/>
<reference evidence="1 2" key="1">
    <citation type="submission" date="2019-02" db="EMBL/GenBank/DDBJ databases">
        <title>Deep-cultivation of Planctomycetes and their phenomic and genomic characterization uncovers novel biology.</title>
        <authorList>
            <person name="Wiegand S."/>
            <person name="Jogler M."/>
            <person name="Boedeker C."/>
            <person name="Pinto D."/>
            <person name="Vollmers J."/>
            <person name="Rivas-Marin E."/>
            <person name="Kohn T."/>
            <person name="Peeters S.H."/>
            <person name="Heuer A."/>
            <person name="Rast P."/>
            <person name="Oberbeckmann S."/>
            <person name="Bunk B."/>
            <person name="Jeske O."/>
            <person name="Meyerdierks A."/>
            <person name="Storesund J.E."/>
            <person name="Kallscheuer N."/>
            <person name="Luecker S."/>
            <person name="Lage O.M."/>
            <person name="Pohl T."/>
            <person name="Merkel B.J."/>
            <person name="Hornburger P."/>
            <person name="Mueller R.-W."/>
            <person name="Bruemmer F."/>
            <person name="Labrenz M."/>
            <person name="Spormann A.M."/>
            <person name="Op den Camp H."/>
            <person name="Overmann J."/>
            <person name="Amann R."/>
            <person name="Jetten M.S.M."/>
            <person name="Mascher T."/>
            <person name="Medema M.H."/>
            <person name="Devos D.P."/>
            <person name="Kaster A.-K."/>
            <person name="Ovreas L."/>
            <person name="Rohde M."/>
            <person name="Galperin M.Y."/>
            <person name="Jogler C."/>
        </authorList>
    </citation>
    <scope>NUCLEOTIDE SEQUENCE [LARGE SCALE GENOMIC DNA]</scope>
    <source>
        <strain evidence="1 2">HG15A2</strain>
    </source>
</reference>
<dbReference type="OrthoDB" id="9760167at2"/>
<dbReference type="InterPro" id="IPR023614">
    <property type="entry name" value="Porin_dom_sf"/>
</dbReference>
<evidence type="ECO:0000313" key="1">
    <source>
        <dbReference type="EMBL" id="QDT00587.1"/>
    </source>
</evidence>
<evidence type="ECO:0000313" key="2">
    <source>
        <dbReference type="Proteomes" id="UP000319852"/>
    </source>
</evidence>
<accession>A0A517N0D4</accession>
<organism evidence="1 2">
    <name type="scientific">Adhaeretor mobilis</name>
    <dbReference type="NCBI Taxonomy" id="1930276"/>
    <lineage>
        <taxon>Bacteria</taxon>
        <taxon>Pseudomonadati</taxon>
        <taxon>Planctomycetota</taxon>
        <taxon>Planctomycetia</taxon>
        <taxon>Pirellulales</taxon>
        <taxon>Lacipirellulaceae</taxon>
        <taxon>Adhaeretor</taxon>
    </lineage>
</organism>
<sequence>MNPFQDHRRSRNALLLAILGLCFLNGARSIARGGESEVKYSLTAALDSEAFQDLPLESPPLLDEQSLVNDTAVSLASYTNYMGNGGHQSGAVRVGYDGGFVIADSRQSSLNANDSPYLLRINGWGQLRHAALDSQGPNRDTNQFQLVRGRIIFSGHTFTSDFAYYVQLDGRSSSGDDVRLLDYFLTYDVGHHIWEWDKGTLVYKTGKYKMPFTMARYLTGREFEFTDRSMASTFFDVNRSLAWGLGGAQEDGNVPWDWEVAIFNGLVTGGAETGSSGGLDDNFAYSGRIFFYPFGEWGPGELADFECHKEMAVRTGMAFANSTIDASGTTEFSSLRVVDSGATLASLLPGSVTQYTVDLYSVDTSLKWRGWSTTFEYYFRYVDQFNNPAVDNLYDHGFWFQLGKFVVPRKLQLLTRWSRVVGDSGTLGLNNQSSEEIAGGMAWYFRDQNSKWTVDITYLDGSPINSSALDISPGDAGWLFRSQVQFAF</sequence>
<proteinExistence type="predicted"/>
<gene>
    <name evidence="1" type="ORF">HG15A2_39260</name>
</gene>
<dbReference type="AlphaFoldDB" id="A0A517N0D4"/>
<name>A0A517N0D4_9BACT</name>
<keyword evidence="2" id="KW-1185">Reference proteome</keyword>
<evidence type="ECO:0008006" key="3">
    <source>
        <dbReference type="Google" id="ProtNLM"/>
    </source>
</evidence>
<protein>
    <recommendedName>
        <fullName evidence="3">Phosphate-selective porin O and P</fullName>
    </recommendedName>
</protein>
<dbReference type="Gene3D" id="2.40.160.10">
    <property type="entry name" value="Porin"/>
    <property type="match status" value="1"/>
</dbReference>
<dbReference type="Proteomes" id="UP000319852">
    <property type="component" value="Chromosome"/>
</dbReference>
<dbReference type="RefSeq" id="WP_145062181.1">
    <property type="nucleotide sequence ID" value="NZ_CP036263.1"/>
</dbReference>
<dbReference type="EMBL" id="CP036263">
    <property type="protein sequence ID" value="QDT00587.1"/>
    <property type="molecule type" value="Genomic_DNA"/>
</dbReference>